<gene>
    <name evidence="2" type="ORF">HICCMSTLAB_LOCUS5422</name>
</gene>
<feature type="domain" description="EB" evidence="1">
    <location>
        <begin position="84"/>
        <end position="128"/>
    </location>
</feature>
<name>A0A8J2HAW7_COTCN</name>
<protein>
    <recommendedName>
        <fullName evidence="1">EB domain-containing protein</fullName>
    </recommendedName>
</protein>
<dbReference type="InterPro" id="IPR006149">
    <property type="entry name" value="EB_dom"/>
</dbReference>
<keyword evidence="3" id="KW-1185">Reference proteome</keyword>
<dbReference type="Pfam" id="PF01683">
    <property type="entry name" value="EB"/>
    <property type="match status" value="1"/>
</dbReference>
<sequence>TIIFQKEEIDAKMKINIILTIIIGALTQIGSLSPTFDDSRCTYTGADCPSMPCCNSKFECKLTTLSLFSLPPELYELAAKNKTYRCLEKIPLGRSCLFHEECSHIQYARCINSSCQCPSIYFEFQGQCFTWHGYDGSKVVISRN</sequence>
<proteinExistence type="predicted"/>
<reference evidence="2" key="1">
    <citation type="submission" date="2021-04" db="EMBL/GenBank/DDBJ databases">
        <authorList>
            <person name="Chebbi M.A.C M."/>
        </authorList>
    </citation>
    <scope>NUCLEOTIDE SEQUENCE</scope>
</reference>
<evidence type="ECO:0000313" key="2">
    <source>
        <dbReference type="EMBL" id="CAG5089902.1"/>
    </source>
</evidence>
<accession>A0A8J2HAW7</accession>
<dbReference type="OrthoDB" id="10339538at2759"/>
<dbReference type="EMBL" id="CAJNRD030001119">
    <property type="protein sequence ID" value="CAG5089902.1"/>
    <property type="molecule type" value="Genomic_DNA"/>
</dbReference>
<organism evidence="2 3">
    <name type="scientific">Cotesia congregata</name>
    <name type="common">Parasitoid wasp</name>
    <name type="synonym">Apanteles congregatus</name>
    <dbReference type="NCBI Taxonomy" id="51543"/>
    <lineage>
        <taxon>Eukaryota</taxon>
        <taxon>Metazoa</taxon>
        <taxon>Ecdysozoa</taxon>
        <taxon>Arthropoda</taxon>
        <taxon>Hexapoda</taxon>
        <taxon>Insecta</taxon>
        <taxon>Pterygota</taxon>
        <taxon>Neoptera</taxon>
        <taxon>Endopterygota</taxon>
        <taxon>Hymenoptera</taxon>
        <taxon>Apocrita</taxon>
        <taxon>Ichneumonoidea</taxon>
        <taxon>Braconidae</taxon>
        <taxon>Microgastrinae</taxon>
        <taxon>Cotesia</taxon>
    </lineage>
</organism>
<dbReference type="AlphaFoldDB" id="A0A8J2HAW7"/>
<evidence type="ECO:0000259" key="1">
    <source>
        <dbReference type="Pfam" id="PF01683"/>
    </source>
</evidence>
<feature type="non-terminal residue" evidence="2">
    <location>
        <position position="1"/>
    </location>
</feature>
<comment type="caution">
    <text evidence="2">The sequence shown here is derived from an EMBL/GenBank/DDBJ whole genome shotgun (WGS) entry which is preliminary data.</text>
</comment>
<evidence type="ECO:0000313" key="3">
    <source>
        <dbReference type="Proteomes" id="UP000786811"/>
    </source>
</evidence>
<dbReference type="Proteomes" id="UP000786811">
    <property type="component" value="Unassembled WGS sequence"/>
</dbReference>